<sequence length="185" mass="21043">MHFHRSRGAAPYAYRSPHTRCRGSFHAMRGMHRYGPPHHARGRHGPPPHHFHAFGEGVMLPHPPHRAHGPQGPPSPPSHHFCPADEDMMPPPPPHFDFCHRGPRHGRHFHGPPLPPHPMYGLEWCCPPSPAGPCPHGHEFMEPPPAPHWHYHHPHFHHTSAARPESAEVCHDLEPRRVHEEEGTQ</sequence>
<name>A0A0W0FJ93_MONRR</name>
<proteinExistence type="predicted"/>
<evidence type="ECO:0000313" key="1">
    <source>
        <dbReference type="EMBL" id="KTB36394.1"/>
    </source>
</evidence>
<dbReference type="Proteomes" id="UP000054988">
    <property type="component" value="Unassembled WGS sequence"/>
</dbReference>
<organism evidence="1 2">
    <name type="scientific">Moniliophthora roreri</name>
    <name type="common">Frosty pod rot fungus</name>
    <name type="synonym">Monilia roreri</name>
    <dbReference type="NCBI Taxonomy" id="221103"/>
    <lineage>
        <taxon>Eukaryota</taxon>
        <taxon>Fungi</taxon>
        <taxon>Dikarya</taxon>
        <taxon>Basidiomycota</taxon>
        <taxon>Agaricomycotina</taxon>
        <taxon>Agaricomycetes</taxon>
        <taxon>Agaricomycetidae</taxon>
        <taxon>Agaricales</taxon>
        <taxon>Marasmiineae</taxon>
        <taxon>Marasmiaceae</taxon>
        <taxon>Moniliophthora</taxon>
    </lineage>
</organism>
<protein>
    <submittedName>
        <fullName evidence="1">Uncharacterized protein</fullName>
    </submittedName>
</protein>
<reference evidence="1 2" key="1">
    <citation type="submission" date="2015-12" db="EMBL/GenBank/DDBJ databases">
        <title>Draft genome sequence of Moniliophthora roreri, the causal agent of frosty pod rot of cacao.</title>
        <authorList>
            <person name="Aime M.C."/>
            <person name="Diaz-Valderrama J.R."/>
            <person name="Kijpornyongpan T."/>
            <person name="Phillips-Mora W."/>
        </authorList>
    </citation>
    <scope>NUCLEOTIDE SEQUENCE [LARGE SCALE GENOMIC DNA]</scope>
    <source>
        <strain evidence="1 2">MCA 2952</strain>
    </source>
</reference>
<comment type="caution">
    <text evidence="1">The sequence shown here is derived from an EMBL/GenBank/DDBJ whole genome shotgun (WGS) entry which is preliminary data.</text>
</comment>
<dbReference type="EMBL" id="LATX01001908">
    <property type="protein sequence ID" value="KTB36394.1"/>
    <property type="molecule type" value="Genomic_DNA"/>
</dbReference>
<dbReference type="AlphaFoldDB" id="A0A0W0FJ93"/>
<evidence type="ECO:0000313" key="2">
    <source>
        <dbReference type="Proteomes" id="UP000054988"/>
    </source>
</evidence>
<accession>A0A0W0FJ93</accession>
<gene>
    <name evidence="1" type="ORF">WG66_11009</name>
</gene>